<protein>
    <submittedName>
        <fullName evidence="1">Uncharacterized protein</fullName>
    </submittedName>
</protein>
<keyword evidence="2" id="KW-1185">Reference proteome</keyword>
<organism evidence="1 2">
    <name type="scientific">Caerostris extrusa</name>
    <name type="common">Bark spider</name>
    <name type="synonym">Caerostris bankana</name>
    <dbReference type="NCBI Taxonomy" id="172846"/>
    <lineage>
        <taxon>Eukaryota</taxon>
        <taxon>Metazoa</taxon>
        <taxon>Ecdysozoa</taxon>
        <taxon>Arthropoda</taxon>
        <taxon>Chelicerata</taxon>
        <taxon>Arachnida</taxon>
        <taxon>Araneae</taxon>
        <taxon>Araneomorphae</taxon>
        <taxon>Entelegynae</taxon>
        <taxon>Araneoidea</taxon>
        <taxon>Araneidae</taxon>
        <taxon>Caerostris</taxon>
    </lineage>
</organism>
<accession>A0AAV4X943</accession>
<dbReference type="Proteomes" id="UP001054945">
    <property type="component" value="Unassembled WGS sequence"/>
</dbReference>
<dbReference type="EMBL" id="BPLR01017415">
    <property type="protein sequence ID" value="GIY91436.1"/>
    <property type="molecule type" value="Genomic_DNA"/>
</dbReference>
<reference evidence="1 2" key="1">
    <citation type="submission" date="2021-06" db="EMBL/GenBank/DDBJ databases">
        <title>Caerostris extrusa draft genome.</title>
        <authorList>
            <person name="Kono N."/>
            <person name="Arakawa K."/>
        </authorList>
    </citation>
    <scope>NUCLEOTIDE SEQUENCE [LARGE SCALE GENOMIC DNA]</scope>
</reference>
<sequence>MFRQTPLRRFKKVASQNGGLESFPKFIQKSNPTFANLIWLGDNVVNRHQVFHLKKKKKNVSSTKHSSQLQNYSTLHCKPSPCYFRKGERQTKTNQSCAIHQKWLWPVRQHSLRACQSPRRPQNICPSFRSLREKSPFQMVRFGGGEGLCGGGGGVSSAFAFLGMP</sequence>
<evidence type="ECO:0000313" key="1">
    <source>
        <dbReference type="EMBL" id="GIY91436.1"/>
    </source>
</evidence>
<dbReference type="AlphaFoldDB" id="A0AAV4X943"/>
<name>A0AAV4X943_CAEEX</name>
<proteinExistence type="predicted"/>
<evidence type="ECO:0000313" key="2">
    <source>
        <dbReference type="Proteomes" id="UP001054945"/>
    </source>
</evidence>
<gene>
    <name evidence="1" type="ORF">CEXT_394801</name>
</gene>
<comment type="caution">
    <text evidence="1">The sequence shown here is derived from an EMBL/GenBank/DDBJ whole genome shotgun (WGS) entry which is preliminary data.</text>
</comment>